<dbReference type="Proteomes" id="UP000029692">
    <property type="component" value="Unassembled WGS sequence"/>
</dbReference>
<dbReference type="PANTHER" id="PTHR11614">
    <property type="entry name" value="PHOSPHOLIPASE-RELATED"/>
    <property type="match status" value="1"/>
</dbReference>
<accession>A0A098QTH5</accession>
<dbReference type="AlphaFoldDB" id="A0A098QTH5"/>
<evidence type="ECO:0000313" key="2">
    <source>
        <dbReference type="EMBL" id="KGE71185.1"/>
    </source>
</evidence>
<keyword evidence="3" id="KW-1185">Reference proteome</keyword>
<dbReference type="InterPro" id="IPR022742">
    <property type="entry name" value="Hydrolase_4"/>
</dbReference>
<dbReference type="GO" id="GO:0016787">
    <property type="term" value="F:hydrolase activity"/>
    <property type="evidence" value="ECO:0007669"/>
    <property type="project" value="UniProtKB-KW"/>
</dbReference>
<comment type="caution">
    <text evidence="2">The sequence shown here is derived from an EMBL/GenBank/DDBJ whole genome shotgun (WGS) entry which is preliminary data.</text>
</comment>
<dbReference type="STRING" id="1480694.DC28_12005"/>
<keyword evidence="2" id="KW-0378">Hydrolase</keyword>
<dbReference type="RefSeq" id="WP_037549040.1">
    <property type="nucleotide sequence ID" value="NZ_JNUP01000067.1"/>
</dbReference>
<reference evidence="2 3" key="1">
    <citation type="submission" date="2014-05" db="EMBL/GenBank/DDBJ databases">
        <title>De novo Genome Sequence of Spirocheata sp.</title>
        <authorList>
            <person name="Shivani Y."/>
            <person name="Subhash Y."/>
            <person name="Tushar L."/>
            <person name="Sasikala C."/>
            <person name="Ramana C.V."/>
        </authorList>
    </citation>
    <scope>NUCLEOTIDE SEQUENCE [LARGE SCALE GENOMIC DNA]</scope>
    <source>
        <strain evidence="2 3">JC230</strain>
    </source>
</reference>
<dbReference type="eggNOG" id="COG2267">
    <property type="taxonomic scope" value="Bacteria"/>
</dbReference>
<dbReference type="InterPro" id="IPR051044">
    <property type="entry name" value="MAG_DAG_Lipase"/>
</dbReference>
<dbReference type="Gene3D" id="3.40.50.1820">
    <property type="entry name" value="alpha/beta hydrolase"/>
    <property type="match status" value="1"/>
</dbReference>
<feature type="domain" description="Serine aminopeptidase S33" evidence="1">
    <location>
        <begin position="26"/>
        <end position="291"/>
    </location>
</feature>
<gene>
    <name evidence="2" type="ORF">DC28_12005</name>
</gene>
<sequence>MNHQHYTITAKDGATIHGTMWAPLEQPKALVQISHGMAEHSARYEDFARFLVDHGYAVFAHDHRGHGRTAQTEKDLGFFAPRQGWSLVVDDMLRVTRDAQSRYPGVPLILFGHSMGSFIARTYIMDYAHHLAGCILSGTAGNPGVGGWVGRRIASAEIRRKGPRHISTLMDRLSFGSYNKPFEPARTKFDWLTRDSGQVDRYINDPRCGFVCTSQFFSDLLGGLSLVNSRQFFDSVPKNLPLYFIAGRMDPVGARGKGVLQVASRLRARGVHDVEVTLYDQARHEVLNETNNQEVYADVLLWLEKHLTGPGAD</sequence>
<dbReference type="Pfam" id="PF12146">
    <property type="entry name" value="Hydrolase_4"/>
    <property type="match status" value="1"/>
</dbReference>
<dbReference type="InterPro" id="IPR029058">
    <property type="entry name" value="AB_hydrolase_fold"/>
</dbReference>
<dbReference type="OrthoDB" id="9806902at2"/>
<proteinExistence type="predicted"/>
<protein>
    <submittedName>
        <fullName evidence="2">Alpha/beta hydrolase</fullName>
    </submittedName>
</protein>
<name>A0A098QTH5_9SPIO</name>
<evidence type="ECO:0000259" key="1">
    <source>
        <dbReference type="Pfam" id="PF12146"/>
    </source>
</evidence>
<evidence type="ECO:0000313" key="3">
    <source>
        <dbReference type="Proteomes" id="UP000029692"/>
    </source>
</evidence>
<dbReference type="SUPFAM" id="SSF53474">
    <property type="entry name" value="alpha/beta-Hydrolases"/>
    <property type="match status" value="1"/>
</dbReference>
<organism evidence="2 3">
    <name type="scientific">Spirochaeta lutea</name>
    <dbReference type="NCBI Taxonomy" id="1480694"/>
    <lineage>
        <taxon>Bacteria</taxon>
        <taxon>Pseudomonadati</taxon>
        <taxon>Spirochaetota</taxon>
        <taxon>Spirochaetia</taxon>
        <taxon>Spirochaetales</taxon>
        <taxon>Spirochaetaceae</taxon>
        <taxon>Spirochaeta</taxon>
    </lineage>
</organism>
<dbReference type="EMBL" id="JNUP01000067">
    <property type="protein sequence ID" value="KGE71185.1"/>
    <property type="molecule type" value="Genomic_DNA"/>
</dbReference>